<feature type="transmembrane region" description="Helical" evidence="7">
    <location>
        <begin position="447"/>
        <end position="465"/>
    </location>
</feature>
<dbReference type="RefSeq" id="WP_131238027.1">
    <property type="nucleotide sequence ID" value="NZ_SJTH01000041.1"/>
</dbReference>
<feature type="transmembrane region" description="Helical" evidence="7">
    <location>
        <begin position="327"/>
        <end position="347"/>
    </location>
</feature>
<comment type="caution">
    <text evidence="9">The sequence shown here is derived from an EMBL/GenBank/DDBJ whole genome shotgun (WGS) entry which is preliminary data.</text>
</comment>
<feature type="transmembrane region" description="Helical" evidence="7">
    <location>
        <begin position="389"/>
        <end position="414"/>
    </location>
</feature>
<dbReference type="Gene3D" id="1.20.1250.20">
    <property type="entry name" value="MFS general substrate transporter like domains"/>
    <property type="match status" value="1"/>
</dbReference>
<sequence length="482" mass="52453">MDLDLQKIKRMPIMVALMMGAFVATLNETLLGNALPVLMKEFQVGATTIQWLTAAYLLVVGALIPVTALIQQWFTTRQIFLTAMITFLIGTLVAAMAPAFTLLLVGRVIQAIATGLIIPLLMNTLLNIYPAEKRGSVMGVLFLIFTFAPAIGPTLSGIIVDAMDWRWLFYTTIPITIISFIIGYYYLVNVTTITKPKVDVLSIIISTLGFGGIVYGFSASGNEGWSDPQVYWSIIIGSLSLILFAVRQLRISNPILELRTFRFPLFSLSIILLIIVMMSMFATITLLPMFLQSVLLVTAFQSGLIMLPGGIVNGLMSPVTGKLFDRFGARVIIIPGLLILCISMYLFTGFTLESTSPQIILTHCLLMLGVALILVPVQTYGLNQITPEYYAHGSAIFSTLQQVAGAIGSALFIATMTARTSSHLAQSSSPDNVTEQLTASVAGYSDTFMLGFIISIIALVVALFLKNKKVTQSDTKVENKAN</sequence>
<feature type="domain" description="Major facilitator superfamily (MFS) profile" evidence="8">
    <location>
        <begin position="13"/>
        <end position="470"/>
    </location>
</feature>
<dbReference type="InterPro" id="IPR020846">
    <property type="entry name" value="MFS_dom"/>
</dbReference>
<evidence type="ECO:0000313" key="10">
    <source>
        <dbReference type="Proteomes" id="UP000293846"/>
    </source>
</evidence>
<dbReference type="SUPFAM" id="SSF103473">
    <property type="entry name" value="MFS general substrate transporter"/>
    <property type="match status" value="1"/>
</dbReference>
<evidence type="ECO:0000313" key="9">
    <source>
        <dbReference type="EMBL" id="TCJ02080.1"/>
    </source>
</evidence>
<feature type="transmembrane region" description="Helical" evidence="7">
    <location>
        <begin position="200"/>
        <end position="218"/>
    </location>
</feature>
<feature type="transmembrane region" description="Helical" evidence="7">
    <location>
        <begin position="108"/>
        <end position="129"/>
    </location>
</feature>
<evidence type="ECO:0000256" key="7">
    <source>
        <dbReference type="SAM" id="Phobius"/>
    </source>
</evidence>
<feature type="transmembrane region" description="Helical" evidence="7">
    <location>
        <begin position="167"/>
        <end position="188"/>
    </location>
</feature>
<dbReference type="STRING" id="1742358.GCA_001439605_04592"/>
<dbReference type="Gene3D" id="1.20.1720.10">
    <property type="entry name" value="Multidrug resistance protein D"/>
    <property type="match status" value="1"/>
</dbReference>
<feature type="transmembrane region" description="Helical" evidence="7">
    <location>
        <begin position="359"/>
        <end position="377"/>
    </location>
</feature>
<feature type="transmembrane region" description="Helical" evidence="7">
    <location>
        <begin position="136"/>
        <end position="155"/>
    </location>
</feature>
<evidence type="ECO:0000256" key="1">
    <source>
        <dbReference type="ARBA" id="ARBA00004651"/>
    </source>
</evidence>
<dbReference type="PANTHER" id="PTHR42718:SF43">
    <property type="entry name" value="LINCOMYCIN RESISTANCE PROTEIN LMRB"/>
    <property type="match status" value="1"/>
</dbReference>
<comment type="subcellular location">
    <subcellularLocation>
        <location evidence="1">Cell membrane</location>
        <topology evidence="1">Multi-pass membrane protein</topology>
    </subcellularLocation>
</comment>
<dbReference type="CDD" id="cd17503">
    <property type="entry name" value="MFS_LmrB_MDR_like"/>
    <property type="match status" value="1"/>
</dbReference>
<dbReference type="Pfam" id="PF07690">
    <property type="entry name" value="MFS_1"/>
    <property type="match status" value="1"/>
</dbReference>
<keyword evidence="10" id="KW-1185">Reference proteome</keyword>
<keyword evidence="2" id="KW-0813">Transport</keyword>
<feature type="transmembrane region" description="Helical" evidence="7">
    <location>
        <begin position="79"/>
        <end position="102"/>
    </location>
</feature>
<proteinExistence type="predicted"/>
<dbReference type="EMBL" id="SJTH01000041">
    <property type="protein sequence ID" value="TCJ02080.1"/>
    <property type="molecule type" value="Genomic_DNA"/>
</dbReference>
<evidence type="ECO:0000256" key="3">
    <source>
        <dbReference type="ARBA" id="ARBA00022475"/>
    </source>
</evidence>
<feature type="transmembrane region" description="Helical" evidence="7">
    <location>
        <begin position="261"/>
        <end position="284"/>
    </location>
</feature>
<feature type="transmembrane region" description="Helical" evidence="7">
    <location>
        <begin position="51"/>
        <end position="70"/>
    </location>
</feature>
<feature type="transmembrane region" description="Helical" evidence="7">
    <location>
        <begin position="290"/>
        <end position="315"/>
    </location>
</feature>
<evidence type="ECO:0000256" key="4">
    <source>
        <dbReference type="ARBA" id="ARBA00022692"/>
    </source>
</evidence>
<dbReference type="PANTHER" id="PTHR42718">
    <property type="entry name" value="MAJOR FACILITATOR SUPERFAMILY MULTIDRUG TRANSPORTER MFSC"/>
    <property type="match status" value="1"/>
</dbReference>
<dbReference type="InterPro" id="IPR036259">
    <property type="entry name" value="MFS_trans_sf"/>
</dbReference>
<evidence type="ECO:0000256" key="2">
    <source>
        <dbReference type="ARBA" id="ARBA00022448"/>
    </source>
</evidence>
<dbReference type="AlphaFoldDB" id="A0A4R1AVC8"/>
<dbReference type="OrthoDB" id="9816041at2"/>
<keyword evidence="5 7" id="KW-1133">Transmembrane helix</keyword>
<dbReference type="NCBIfam" id="TIGR00711">
    <property type="entry name" value="efflux_EmrB"/>
    <property type="match status" value="1"/>
</dbReference>
<gene>
    <name evidence="9" type="ORF">E0Y62_20970</name>
</gene>
<dbReference type="GO" id="GO:0022857">
    <property type="term" value="F:transmembrane transporter activity"/>
    <property type="evidence" value="ECO:0007669"/>
    <property type="project" value="InterPro"/>
</dbReference>
<organism evidence="9 10">
    <name type="scientific">Cytobacillus praedii</name>
    <dbReference type="NCBI Taxonomy" id="1742358"/>
    <lineage>
        <taxon>Bacteria</taxon>
        <taxon>Bacillati</taxon>
        <taxon>Bacillota</taxon>
        <taxon>Bacilli</taxon>
        <taxon>Bacillales</taxon>
        <taxon>Bacillaceae</taxon>
        <taxon>Cytobacillus</taxon>
    </lineage>
</organism>
<evidence type="ECO:0000256" key="5">
    <source>
        <dbReference type="ARBA" id="ARBA00022989"/>
    </source>
</evidence>
<keyword evidence="4 7" id="KW-0812">Transmembrane</keyword>
<dbReference type="InterPro" id="IPR004638">
    <property type="entry name" value="EmrB-like"/>
</dbReference>
<keyword evidence="3" id="KW-1003">Cell membrane</keyword>
<feature type="transmembrane region" description="Helical" evidence="7">
    <location>
        <begin position="230"/>
        <end position="249"/>
    </location>
</feature>
<keyword evidence="6 7" id="KW-0472">Membrane</keyword>
<dbReference type="Proteomes" id="UP000293846">
    <property type="component" value="Unassembled WGS sequence"/>
</dbReference>
<accession>A0A4R1AVC8</accession>
<feature type="transmembrane region" description="Helical" evidence="7">
    <location>
        <begin position="12"/>
        <end position="31"/>
    </location>
</feature>
<evidence type="ECO:0000259" key="8">
    <source>
        <dbReference type="PROSITE" id="PS50850"/>
    </source>
</evidence>
<dbReference type="InterPro" id="IPR011701">
    <property type="entry name" value="MFS"/>
</dbReference>
<dbReference type="PROSITE" id="PS50850">
    <property type="entry name" value="MFS"/>
    <property type="match status" value="1"/>
</dbReference>
<evidence type="ECO:0000256" key="6">
    <source>
        <dbReference type="ARBA" id="ARBA00023136"/>
    </source>
</evidence>
<reference evidence="9 10" key="1">
    <citation type="submission" date="2019-03" db="EMBL/GenBank/DDBJ databases">
        <authorList>
            <person name="Jensen L."/>
            <person name="Storgaard J."/>
            <person name="Sulaj E."/>
            <person name="Schramm A."/>
            <person name="Marshall I.P.G."/>
        </authorList>
    </citation>
    <scope>NUCLEOTIDE SEQUENCE [LARGE SCALE GENOMIC DNA]</scope>
    <source>
        <strain evidence="9 10">2017H2G3</strain>
    </source>
</reference>
<dbReference type="GO" id="GO:0005886">
    <property type="term" value="C:plasma membrane"/>
    <property type="evidence" value="ECO:0007669"/>
    <property type="project" value="UniProtKB-SubCell"/>
</dbReference>
<protein>
    <submittedName>
        <fullName evidence="9">DHA2 family efflux MFS transporter permease subunit</fullName>
    </submittedName>
</protein>
<name>A0A4R1AVC8_9BACI</name>